<dbReference type="STRING" id="1720063.SAMN05216217_10480"/>
<keyword evidence="6 8" id="KW-0472">Membrane</keyword>
<dbReference type="EMBL" id="FOUI01000004">
    <property type="protein sequence ID" value="SFM37590.1"/>
    <property type="molecule type" value="Genomic_DNA"/>
</dbReference>
<evidence type="ECO:0000313" key="12">
    <source>
        <dbReference type="EMBL" id="SFM37590.1"/>
    </source>
</evidence>
<dbReference type="InterPro" id="IPR037066">
    <property type="entry name" value="Plug_dom_sf"/>
</dbReference>
<comment type="subcellular location">
    <subcellularLocation>
        <location evidence="1 8">Cell outer membrane</location>
        <topology evidence="1 8">Multi-pass membrane protein</topology>
    </subcellularLocation>
</comment>
<dbReference type="Proteomes" id="UP000243629">
    <property type="component" value="Unassembled WGS sequence"/>
</dbReference>
<keyword evidence="4 8" id="KW-0812">Transmembrane</keyword>
<evidence type="ECO:0000256" key="7">
    <source>
        <dbReference type="ARBA" id="ARBA00023237"/>
    </source>
</evidence>
<dbReference type="Gene3D" id="2.170.130.10">
    <property type="entry name" value="TonB-dependent receptor, plug domain"/>
    <property type="match status" value="1"/>
</dbReference>
<keyword evidence="5 9" id="KW-0798">TonB box</keyword>
<keyword evidence="7 8" id="KW-0998">Cell outer membrane</keyword>
<evidence type="ECO:0000256" key="5">
    <source>
        <dbReference type="ARBA" id="ARBA00023077"/>
    </source>
</evidence>
<reference evidence="13" key="1">
    <citation type="submission" date="2016-10" db="EMBL/GenBank/DDBJ databases">
        <authorList>
            <person name="Varghese N."/>
            <person name="Submissions S."/>
        </authorList>
    </citation>
    <scope>NUCLEOTIDE SEQUENCE [LARGE SCALE GENOMIC DNA]</scope>
    <source>
        <strain evidence="13">DSM 24213</strain>
    </source>
</reference>
<dbReference type="Gene3D" id="2.40.170.20">
    <property type="entry name" value="TonB-dependent receptor, beta-barrel domain"/>
    <property type="match status" value="1"/>
</dbReference>
<keyword evidence="2 8" id="KW-0813">Transport</keyword>
<dbReference type="RefSeq" id="WP_093473875.1">
    <property type="nucleotide sequence ID" value="NZ_FOUI01000004.1"/>
</dbReference>
<organism evidence="12 13">
    <name type="scientific">Halopseudomonas yangmingensis</name>
    <dbReference type="NCBI Taxonomy" id="1720063"/>
    <lineage>
        <taxon>Bacteria</taxon>
        <taxon>Pseudomonadati</taxon>
        <taxon>Pseudomonadota</taxon>
        <taxon>Gammaproteobacteria</taxon>
        <taxon>Pseudomonadales</taxon>
        <taxon>Pseudomonadaceae</taxon>
        <taxon>Halopseudomonas</taxon>
    </lineage>
</organism>
<dbReference type="InterPro" id="IPR012910">
    <property type="entry name" value="Plug_dom"/>
</dbReference>
<gene>
    <name evidence="12" type="ORF">SAMN05216217_10480</name>
</gene>
<dbReference type="InterPro" id="IPR036942">
    <property type="entry name" value="Beta-barrel_TonB_sf"/>
</dbReference>
<dbReference type="AlphaFoldDB" id="A0A1I4QD61"/>
<comment type="similarity">
    <text evidence="8 9">Belongs to the TonB-dependent receptor family.</text>
</comment>
<evidence type="ECO:0000259" key="11">
    <source>
        <dbReference type="Pfam" id="PF07715"/>
    </source>
</evidence>
<protein>
    <submittedName>
        <fullName evidence="12">Iron complex outermembrane recepter protein</fullName>
    </submittedName>
</protein>
<evidence type="ECO:0000256" key="4">
    <source>
        <dbReference type="ARBA" id="ARBA00022692"/>
    </source>
</evidence>
<dbReference type="PANTHER" id="PTHR30069">
    <property type="entry name" value="TONB-DEPENDENT OUTER MEMBRANE RECEPTOR"/>
    <property type="match status" value="1"/>
</dbReference>
<dbReference type="SUPFAM" id="SSF56935">
    <property type="entry name" value="Porins"/>
    <property type="match status" value="1"/>
</dbReference>
<dbReference type="GO" id="GO:0009279">
    <property type="term" value="C:cell outer membrane"/>
    <property type="evidence" value="ECO:0007669"/>
    <property type="project" value="UniProtKB-SubCell"/>
</dbReference>
<dbReference type="GO" id="GO:0044718">
    <property type="term" value="P:siderophore transmembrane transport"/>
    <property type="evidence" value="ECO:0007669"/>
    <property type="project" value="TreeGrafter"/>
</dbReference>
<evidence type="ECO:0000256" key="2">
    <source>
        <dbReference type="ARBA" id="ARBA00022448"/>
    </source>
</evidence>
<evidence type="ECO:0000259" key="10">
    <source>
        <dbReference type="Pfam" id="PF00593"/>
    </source>
</evidence>
<keyword evidence="3 8" id="KW-1134">Transmembrane beta strand</keyword>
<dbReference type="GO" id="GO:0015344">
    <property type="term" value="F:siderophore uptake transmembrane transporter activity"/>
    <property type="evidence" value="ECO:0007669"/>
    <property type="project" value="TreeGrafter"/>
</dbReference>
<dbReference type="OrthoDB" id="9758929at2"/>
<evidence type="ECO:0000256" key="9">
    <source>
        <dbReference type="RuleBase" id="RU003357"/>
    </source>
</evidence>
<dbReference type="InterPro" id="IPR039426">
    <property type="entry name" value="TonB-dep_rcpt-like"/>
</dbReference>
<dbReference type="Pfam" id="PF00593">
    <property type="entry name" value="TonB_dep_Rec_b-barrel"/>
    <property type="match status" value="1"/>
</dbReference>
<evidence type="ECO:0000313" key="13">
    <source>
        <dbReference type="Proteomes" id="UP000243629"/>
    </source>
</evidence>
<accession>A0A1I4QD61</accession>
<keyword evidence="13" id="KW-1185">Reference proteome</keyword>
<evidence type="ECO:0000256" key="1">
    <source>
        <dbReference type="ARBA" id="ARBA00004571"/>
    </source>
</evidence>
<feature type="domain" description="TonB-dependent receptor-like beta-barrel" evidence="10">
    <location>
        <begin position="448"/>
        <end position="709"/>
    </location>
</feature>
<dbReference type="InterPro" id="IPR000531">
    <property type="entry name" value="Beta-barrel_TonB"/>
</dbReference>
<sequence>MPIHKNLPVFLGAWLLSAVPLDGLALDNLLIDQPQLPDILTASRLRQSAAEVPGSMTLIDRELIRASGARDIPEILRLVPGMMVGQRRGNQFNVNYHGTSITEARRLQVLIDGRSVYRPGLATVDWAEIPLAIEDIDHIEVFRGPNTAAYGANAFLGVVNIVTRHPREDIGTRLKVVKGKRGVNDWYASQSFSTANSQTRLSLSGIEDDGFDTFGGILGFRQFEPDQDYRDGRRGSRFNLRSAIQLNASQSIDWQVAASEMTRQSYYDYEPFLQPVTPALGGYDSNITQYAPKSDYRNRDYAVQLRWNNDLSSDHNLQVLAYAQHMERLRDWRVCDSPLVFSPELQQLAGMTSLGARRVSRWLRTPRIWNGLTLPEYMEGSMRGTYLPEHGELALQVEQQRLALLDSEMACWDINQNLRESRYHLEVQDTLRISEQLRMVNGASVREDRVNSQTYFGGVLNNRIYQLFSNIEYRPHQRLLLQAGGMYEDDRRIGDSFSPRLASHLFLAPQHSLRLVYSEAVRSPDMFENNATWSYPVKNLSGPVSGPQQYYITATGPGNLGQEQMRSRELGYNGHFAEQGLSIDIRYFREQLRDLNSQPLKIEDFLPDNESEANFRGFESQIDWRVTRNDRLRLTHARIRFDATASMDQRLTPKHSGSAAWLRQWPANWHTSLIYHGADKLNERRFERVDARIEKRMQVTPASQLTLALNWQQRLDKQGMTWRENLYDSPRQYYLSAELDF</sequence>
<feature type="domain" description="TonB-dependent receptor plug" evidence="11">
    <location>
        <begin position="50"/>
        <end position="158"/>
    </location>
</feature>
<evidence type="ECO:0000256" key="8">
    <source>
        <dbReference type="PROSITE-ProRule" id="PRU01360"/>
    </source>
</evidence>
<proteinExistence type="inferred from homology"/>
<evidence type="ECO:0000256" key="6">
    <source>
        <dbReference type="ARBA" id="ARBA00023136"/>
    </source>
</evidence>
<name>A0A1I4QD61_9GAMM</name>
<evidence type="ECO:0000256" key="3">
    <source>
        <dbReference type="ARBA" id="ARBA00022452"/>
    </source>
</evidence>
<dbReference type="Pfam" id="PF07715">
    <property type="entry name" value="Plug"/>
    <property type="match status" value="1"/>
</dbReference>
<dbReference type="PANTHER" id="PTHR30069:SF27">
    <property type="entry name" value="BLL4766 PROTEIN"/>
    <property type="match status" value="1"/>
</dbReference>
<dbReference type="PROSITE" id="PS52016">
    <property type="entry name" value="TONB_DEPENDENT_REC_3"/>
    <property type="match status" value="1"/>
</dbReference>